<gene>
    <name evidence="1" type="ORF">BN874_990028</name>
</gene>
<reference evidence="1 2" key="1">
    <citation type="journal article" date="2014" name="ISME J.">
        <title>Candidatus Competibacter-lineage genomes retrieved from metagenomes reveal functional metabolic diversity.</title>
        <authorList>
            <person name="McIlroy S.J."/>
            <person name="Albertsen M."/>
            <person name="Andresen E.K."/>
            <person name="Saunders A.M."/>
            <person name="Kristiansen R."/>
            <person name="Stokholm-Bjerregaard M."/>
            <person name="Nielsen K.L."/>
            <person name="Nielsen P.H."/>
        </authorList>
    </citation>
    <scope>NUCLEOTIDE SEQUENCE [LARGE SCALE GENOMIC DNA]</scope>
    <source>
        <strain evidence="1 2">Run_B_J11</strain>
    </source>
</reference>
<organism evidence="1 2">
    <name type="scientific">Candidatus Contendobacter odensis Run_B_J11</name>
    <dbReference type="NCBI Taxonomy" id="1400861"/>
    <lineage>
        <taxon>Bacteria</taxon>
        <taxon>Pseudomonadati</taxon>
        <taxon>Pseudomonadota</taxon>
        <taxon>Gammaproteobacteria</taxon>
        <taxon>Candidatus Competibacteraceae</taxon>
        <taxon>Candidatus Contendibacter</taxon>
    </lineage>
</organism>
<accession>A0A7U7GH36</accession>
<evidence type="ECO:0000313" key="2">
    <source>
        <dbReference type="Proteomes" id="UP000019184"/>
    </source>
</evidence>
<keyword evidence="2" id="KW-1185">Reference proteome</keyword>
<dbReference type="EMBL" id="CBTK010000319">
    <property type="protein sequence ID" value="CDH47816.1"/>
    <property type="molecule type" value="Genomic_DNA"/>
</dbReference>
<dbReference type="Proteomes" id="UP000019184">
    <property type="component" value="Unassembled WGS sequence"/>
</dbReference>
<proteinExistence type="predicted"/>
<dbReference type="RefSeq" id="WP_230314523.1">
    <property type="nucleotide sequence ID" value="NZ_CBTK010000319.1"/>
</dbReference>
<comment type="caution">
    <text evidence="1">The sequence shown here is derived from an EMBL/GenBank/DDBJ whole genome shotgun (WGS) entry which is preliminary data.</text>
</comment>
<evidence type="ECO:0000313" key="1">
    <source>
        <dbReference type="EMBL" id="CDH47816.1"/>
    </source>
</evidence>
<protein>
    <submittedName>
        <fullName evidence="1">Uncharacterized protein</fullName>
    </submittedName>
</protein>
<dbReference type="AlphaFoldDB" id="A0A7U7GH36"/>
<sequence length="123" mass="13852">MTTSLQTPDQILKDIYDRANAVLEKTVVSDATIQERVDYVCRCISNRAGVRLLMSCLLGKLHNPSVDPRKPYTEIGGSDSFSGRTYDEQYLTPFINKHRLPCNPTTAFLTPTLRNINHALTTH</sequence>
<name>A0A7U7GH36_9GAMM</name>